<gene>
    <name evidence="2" type="ORF">Daus18300_004608</name>
</gene>
<keyword evidence="3" id="KW-1185">Reference proteome</keyword>
<dbReference type="EMBL" id="JAWRVE010000031">
    <property type="protein sequence ID" value="KAL1871971.1"/>
    <property type="molecule type" value="Genomic_DNA"/>
</dbReference>
<name>A0ABR3X7P3_9PEZI</name>
<organism evidence="2 3">
    <name type="scientific">Diaporthe australafricana</name>
    <dbReference type="NCBI Taxonomy" id="127596"/>
    <lineage>
        <taxon>Eukaryota</taxon>
        <taxon>Fungi</taxon>
        <taxon>Dikarya</taxon>
        <taxon>Ascomycota</taxon>
        <taxon>Pezizomycotina</taxon>
        <taxon>Sordariomycetes</taxon>
        <taxon>Sordariomycetidae</taxon>
        <taxon>Diaporthales</taxon>
        <taxon>Diaporthaceae</taxon>
        <taxon>Diaporthe</taxon>
    </lineage>
</organism>
<keyword evidence="1" id="KW-1133">Transmembrane helix</keyword>
<feature type="transmembrane region" description="Helical" evidence="1">
    <location>
        <begin position="37"/>
        <end position="56"/>
    </location>
</feature>
<keyword evidence="1" id="KW-0472">Membrane</keyword>
<keyword evidence="1" id="KW-0812">Transmembrane</keyword>
<sequence>MPAINIHAIDTRAISQELGEHLNYFVARSVDHRALEALAVILTIVFGVGGYMYYAIKVQSK</sequence>
<dbReference type="Proteomes" id="UP001583177">
    <property type="component" value="Unassembled WGS sequence"/>
</dbReference>
<proteinExistence type="predicted"/>
<protein>
    <submittedName>
        <fullName evidence="2">Uncharacterized protein</fullName>
    </submittedName>
</protein>
<comment type="caution">
    <text evidence="2">The sequence shown here is derived from an EMBL/GenBank/DDBJ whole genome shotgun (WGS) entry which is preliminary data.</text>
</comment>
<accession>A0ABR3X7P3</accession>
<evidence type="ECO:0000256" key="1">
    <source>
        <dbReference type="SAM" id="Phobius"/>
    </source>
</evidence>
<evidence type="ECO:0000313" key="2">
    <source>
        <dbReference type="EMBL" id="KAL1871971.1"/>
    </source>
</evidence>
<evidence type="ECO:0000313" key="3">
    <source>
        <dbReference type="Proteomes" id="UP001583177"/>
    </source>
</evidence>
<reference evidence="2 3" key="1">
    <citation type="journal article" date="2024" name="IMA Fungus">
        <title>IMA Genome - F19 : A genome assembly and annotation guide to empower mycologists, including annotated draft genome sequences of Ceratocystis pirilliformis, Diaporthe australafricana, Fusarium ophioides, Paecilomyces lecythidis, and Sporothrix stenoceras.</title>
        <authorList>
            <person name="Aylward J."/>
            <person name="Wilson A.M."/>
            <person name="Visagie C.M."/>
            <person name="Spraker J."/>
            <person name="Barnes I."/>
            <person name="Buitendag C."/>
            <person name="Ceriani C."/>
            <person name="Del Mar Angel L."/>
            <person name="du Plessis D."/>
            <person name="Fuchs T."/>
            <person name="Gasser K."/>
            <person name="Kramer D."/>
            <person name="Li W."/>
            <person name="Munsamy K."/>
            <person name="Piso A."/>
            <person name="Price J.L."/>
            <person name="Sonnekus B."/>
            <person name="Thomas C."/>
            <person name="van der Nest A."/>
            <person name="van Dijk A."/>
            <person name="van Heerden A."/>
            <person name="van Vuuren N."/>
            <person name="Yilmaz N."/>
            <person name="Duong T.A."/>
            <person name="van der Merwe N.A."/>
            <person name="Wingfield M.J."/>
            <person name="Wingfield B.D."/>
        </authorList>
    </citation>
    <scope>NUCLEOTIDE SEQUENCE [LARGE SCALE GENOMIC DNA]</scope>
    <source>
        <strain evidence="2 3">CMW 18300</strain>
    </source>
</reference>